<sequence>MIREIVISHNFILSLLVSLILDRSHLKSLSVPYLKE</sequence>
<reference evidence="1" key="1">
    <citation type="submission" date="2018-05" db="EMBL/GenBank/DDBJ databases">
        <authorList>
            <person name="Lanie J.A."/>
            <person name="Ng W.-L."/>
            <person name="Kazmierczak K.M."/>
            <person name="Andrzejewski T.M."/>
            <person name="Davidsen T.M."/>
            <person name="Wayne K.J."/>
            <person name="Tettelin H."/>
            <person name="Glass J.I."/>
            <person name="Rusch D."/>
            <person name="Podicherti R."/>
            <person name="Tsui H.-C.T."/>
            <person name="Winkler M.E."/>
        </authorList>
    </citation>
    <scope>NUCLEOTIDE SEQUENCE</scope>
</reference>
<dbReference type="EMBL" id="UINC01003250">
    <property type="protein sequence ID" value="SVA04665.1"/>
    <property type="molecule type" value="Genomic_DNA"/>
</dbReference>
<dbReference type="AlphaFoldDB" id="A0A381SKT1"/>
<evidence type="ECO:0000313" key="1">
    <source>
        <dbReference type="EMBL" id="SVA04665.1"/>
    </source>
</evidence>
<gene>
    <name evidence="1" type="ORF">METZ01_LOCUS57519</name>
</gene>
<name>A0A381SKT1_9ZZZZ</name>
<organism evidence="1">
    <name type="scientific">marine metagenome</name>
    <dbReference type="NCBI Taxonomy" id="408172"/>
    <lineage>
        <taxon>unclassified sequences</taxon>
        <taxon>metagenomes</taxon>
        <taxon>ecological metagenomes</taxon>
    </lineage>
</organism>
<protein>
    <submittedName>
        <fullName evidence="1">Uncharacterized protein</fullName>
    </submittedName>
</protein>
<proteinExistence type="predicted"/>
<accession>A0A381SKT1</accession>